<organism evidence="3 5">
    <name type="scientific">Chryseobacterium indoltheticum</name>
    <dbReference type="NCBI Taxonomy" id="254"/>
    <lineage>
        <taxon>Bacteria</taxon>
        <taxon>Pseudomonadati</taxon>
        <taxon>Bacteroidota</taxon>
        <taxon>Flavobacteriia</taxon>
        <taxon>Flavobacteriales</taxon>
        <taxon>Weeksellaceae</taxon>
        <taxon>Chryseobacterium group</taxon>
        <taxon>Chryseobacterium</taxon>
    </lineage>
</organism>
<dbReference type="KEGG" id="cil:EG358_16085"/>
<evidence type="ECO:0000313" key="3">
    <source>
        <dbReference type="EMBL" id="SUX41676.1"/>
    </source>
</evidence>
<protein>
    <submittedName>
        <fullName evidence="3">Uncharacterized protein</fullName>
    </submittedName>
</protein>
<proteinExistence type="predicted"/>
<reference evidence="1 4" key="1">
    <citation type="submission" date="2017-01" db="EMBL/GenBank/DDBJ databases">
        <authorList>
            <person name="Varghese N."/>
            <person name="Submissions S."/>
        </authorList>
    </citation>
    <scope>NUCLEOTIDE SEQUENCE [LARGE SCALE GENOMIC DNA]</scope>
    <source>
        <strain evidence="1 4">ATCC 27950</strain>
    </source>
</reference>
<dbReference type="Proteomes" id="UP000185725">
    <property type="component" value="Unassembled WGS sequence"/>
</dbReference>
<name>A0A1N7AP85_9FLAO</name>
<sequence length="168" mass="19846">MKKFLIIFLIVKLFISCSKKEKNINDLQTSLINKNDSITKEENPYIANYDDKKRKKKLLDSAIIYGDTLSYQEAFKDFLIAERSQEFLYYSIKMGKIHNYGEAYFDTYYIMNLLDNRNKYISEKDKKVSLYYLLKAYEMNNSTAKDKLNDLYLKKNKKIPTSASILGE</sequence>
<keyword evidence="4" id="KW-1185">Reference proteome</keyword>
<evidence type="ECO:0000313" key="5">
    <source>
        <dbReference type="Proteomes" id="UP000255231"/>
    </source>
</evidence>
<accession>A0A1N7AP85</accession>
<evidence type="ECO:0000313" key="4">
    <source>
        <dbReference type="Proteomes" id="UP000185725"/>
    </source>
</evidence>
<evidence type="ECO:0000313" key="1">
    <source>
        <dbReference type="EMBL" id="SIR14084.1"/>
    </source>
</evidence>
<reference evidence="3 5" key="2">
    <citation type="submission" date="2018-06" db="EMBL/GenBank/DDBJ databases">
        <authorList>
            <consortium name="Pathogen Informatics"/>
            <person name="Doyle S."/>
        </authorList>
    </citation>
    <scope>NUCLEOTIDE SEQUENCE [LARGE SCALE GENOMIC DNA]</scope>
    <source>
        <strain evidence="3 5">NCTC13560</strain>
    </source>
</reference>
<dbReference type="GeneID" id="303675224"/>
<dbReference type="EMBL" id="UFVS01000001">
    <property type="protein sequence ID" value="SUX41676.1"/>
    <property type="molecule type" value="Genomic_DNA"/>
</dbReference>
<dbReference type="RefSeq" id="WP_076562075.1">
    <property type="nucleotide sequence ID" value="NZ_CP033929.1"/>
</dbReference>
<dbReference type="EMBL" id="FTMF01000013">
    <property type="protein sequence ID" value="SIR14084.1"/>
    <property type="molecule type" value="Genomic_DNA"/>
</dbReference>
<dbReference type="OrthoDB" id="1275156at2"/>
<gene>
    <name evidence="3" type="ORF">NCTC13560_00476</name>
    <name evidence="1" type="ORF">SAMN05421682_11337</name>
    <name evidence="2" type="ORF">SAMN05421682_1262</name>
</gene>
<dbReference type="AlphaFoldDB" id="A0A1N7AP85"/>
<dbReference type="Proteomes" id="UP000255231">
    <property type="component" value="Unassembled WGS sequence"/>
</dbReference>
<evidence type="ECO:0000313" key="2">
    <source>
        <dbReference type="EMBL" id="SIR40919.1"/>
    </source>
</evidence>
<dbReference type="EMBL" id="FTMF01000026">
    <property type="protein sequence ID" value="SIR40919.1"/>
    <property type="molecule type" value="Genomic_DNA"/>
</dbReference>